<dbReference type="InterPro" id="IPR001119">
    <property type="entry name" value="SLH_dom"/>
</dbReference>
<evidence type="ECO:0000313" key="2">
    <source>
        <dbReference type="EMBL" id="OSO89797.1"/>
    </source>
</evidence>
<dbReference type="InterPro" id="IPR051465">
    <property type="entry name" value="Cell_Envelope_Struct_Comp"/>
</dbReference>
<dbReference type="Pfam" id="PF00395">
    <property type="entry name" value="SLH"/>
    <property type="match status" value="2"/>
</dbReference>
<dbReference type="EMBL" id="NBYN01000054">
    <property type="protein sequence ID" value="OSO89797.1"/>
    <property type="molecule type" value="Genomic_DNA"/>
</dbReference>
<comment type="caution">
    <text evidence="2">The sequence shown here is derived from an EMBL/GenBank/DDBJ whole genome shotgun (WGS) entry which is preliminary data.</text>
</comment>
<dbReference type="PROSITE" id="PS51272">
    <property type="entry name" value="SLH"/>
    <property type="match status" value="3"/>
</dbReference>
<dbReference type="AlphaFoldDB" id="A0A1X4G5G3"/>
<feature type="domain" description="SLH" evidence="1">
    <location>
        <begin position="347"/>
        <end position="406"/>
    </location>
</feature>
<dbReference type="PANTHER" id="PTHR43308:SF5">
    <property type="entry name" value="S-LAYER PROTEIN _ PEPTIDOGLYCAN ENDO-BETA-N-ACETYLGLUCOSAMINIDASE"/>
    <property type="match status" value="1"/>
</dbReference>
<evidence type="ECO:0000313" key="3">
    <source>
        <dbReference type="Proteomes" id="UP000192997"/>
    </source>
</evidence>
<name>A0A1X4G5G3_9CYAN</name>
<accession>A0A1X4G5G3</accession>
<evidence type="ECO:0000259" key="1">
    <source>
        <dbReference type="PROSITE" id="PS51272"/>
    </source>
</evidence>
<gene>
    <name evidence="2" type="ORF">B7O87_11670</name>
</gene>
<organism evidence="2 3">
    <name type="scientific">Cylindrospermopsis raciborskii CENA303</name>
    <dbReference type="NCBI Taxonomy" id="1170769"/>
    <lineage>
        <taxon>Bacteria</taxon>
        <taxon>Bacillati</taxon>
        <taxon>Cyanobacteriota</taxon>
        <taxon>Cyanophyceae</taxon>
        <taxon>Nostocales</taxon>
        <taxon>Aphanizomenonaceae</taxon>
        <taxon>Cylindrospermopsis</taxon>
    </lineage>
</organism>
<dbReference type="Proteomes" id="UP000192997">
    <property type="component" value="Unassembled WGS sequence"/>
</dbReference>
<sequence length="485" mass="54293">MTNSKLTVLKGLVFASLINIINMLPTQESLATAATHGQLLAQESVPIQIPTPQPVQEKKSGFTLYIWQPNGTISPVIARISLKAKHGQKYLQERFLGDYQYRIKQKAKFENGFKWGDRIVVRLYNTQNQLVGYTEFACLPNHTTVNLILPANSPPNPLVRVFYGVDGDEDGIVDPDTTMSYDYFTEIRNQQVTFLSSPPDIDLSPYQAAGFAKVAQPSTYPGSFIQGPFALVGKPISINDSQLAKAFLYPPGEIVQVTKLSESAYQLSNLLSKYREVGVGKGIRVRFSDLPQNYWAKDYIEELAAMEIIDGYPDGTFRPNAPITRAQLATLLPKIFFKDKIRGEVAFRDIPKNHWAHNAIQKTYQMGILTPSANRRFRPDQKLTRLDVLTTIAKALNYKFTGSTRDILSIYQDASTIRSEHRGLIAAITENGVVVNYPNIRLLNTRKLVTRAEVCALLYRAMVSKGDVPDFSSVYTVRSNGSNIK</sequence>
<dbReference type="PANTHER" id="PTHR43308">
    <property type="entry name" value="OUTER MEMBRANE PROTEIN ALPHA-RELATED"/>
    <property type="match status" value="1"/>
</dbReference>
<proteinExistence type="predicted"/>
<feature type="domain" description="SLH" evidence="1">
    <location>
        <begin position="283"/>
        <end position="346"/>
    </location>
</feature>
<feature type="domain" description="SLH" evidence="1">
    <location>
        <begin position="408"/>
        <end position="472"/>
    </location>
</feature>
<reference evidence="3" key="1">
    <citation type="submission" date="2017-04" db="EMBL/GenBank/DDBJ databases">
        <authorList>
            <person name="Abreu V.A."/>
            <person name="Popin R.V."/>
            <person name="Rigonato J."/>
            <person name="Andreote A.P."/>
            <person name="Schaker P.C."/>
            <person name="Hoff-Risseti C."/>
            <person name="Alvarenga D.O."/>
            <person name="Varani A.M."/>
            <person name="Fiore M.F."/>
        </authorList>
    </citation>
    <scope>NUCLEOTIDE SEQUENCE [LARGE SCALE GENOMIC DNA]</scope>
    <source>
        <strain evidence="3">CENA303</strain>
    </source>
</reference>
<protein>
    <recommendedName>
        <fullName evidence="1">SLH domain-containing protein</fullName>
    </recommendedName>
</protein>
<dbReference type="RefSeq" id="WP_085728664.1">
    <property type="nucleotide sequence ID" value="NZ_NBYN01000054.1"/>
</dbReference>